<dbReference type="PIRSF" id="PIRSF005096">
    <property type="entry name" value="GALM"/>
    <property type="match status" value="1"/>
</dbReference>
<dbReference type="Proteomes" id="UP000241764">
    <property type="component" value="Unassembled WGS sequence"/>
</dbReference>
<dbReference type="InterPro" id="IPR047215">
    <property type="entry name" value="Galactose_mutarotase-like"/>
</dbReference>
<feature type="active site" description="Proton donor" evidence="6">
    <location>
        <position position="172"/>
    </location>
</feature>
<comment type="catalytic activity">
    <reaction evidence="5">
        <text>alpha-D-glucose = beta-D-glucose</text>
        <dbReference type="Rhea" id="RHEA:10264"/>
        <dbReference type="ChEBI" id="CHEBI:15903"/>
        <dbReference type="ChEBI" id="CHEBI:17925"/>
        <dbReference type="EC" id="5.1.3.3"/>
    </reaction>
</comment>
<dbReference type="GO" id="GO:0033499">
    <property type="term" value="P:galactose catabolic process via UDP-galactose, Leloir pathway"/>
    <property type="evidence" value="ECO:0007669"/>
    <property type="project" value="TreeGrafter"/>
</dbReference>
<dbReference type="GO" id="GO:0004034">
    <property type="term" value="F:aldose 1-epimerase activity"/>
    <property type="evidence" value="ECO:0007669"/>
    <property type="project" value="UniProtKB-EC"/>
</dbReference>
<evidence type="ECO:0000256" key="1">
    <source>
        <dbReference type="ARBA" id="ARBA00005028"/>
    </source>
</evidence>
<dbReference type="Gene3D" id="2.70.98.10">
    <property type="match status" value="1"/>
</dbReference>
<feature type="binding site" evidence="8">
    <location>
        <begin position="172"/>
        <end position="174"/>
    </location>
    <ligand>
        <name>beta-D-galactose</name>
        <dbReference type="ChEBI" id="CHEBI:27667"/>
    </ligand>
</feature>
<evidence type="ECO:0000256" key="6">
    <source>
        <dbReference type="PIRSR" id="PIRSR005096-1"/>
    </source>
</evidence>
<dbReference type="PANTHER" id="PTHR10091">
    <property type="entry name" value="ALDOSE-1-EPIMERASE"/>
    <property type="match status" value="1"/>
</dbReference>
<name>A0A2P7AXR0_9HYPH</name>
<keyword evidence="10" id="KW-1185">Reference proteome</keyword>
<dbReference type="GO" id="GO:0006006">
    <property type="term" value="P:glucose metabolic process"/>
    <property type="evidence" value="ECO:0007669"/>
    <property type="project" value="TreeGrafter"/>
</dbReference>
<keyword evidence="3 5" id="KW-0413">Isomerase</keyword>
<proteinExistence type="inferred from homology"/>
<organism evidence="9 10">
    <name type="scientific">Phyllobacterium sophorae</name>
    <dbReference type="NCBI Taxonomy" id="1520277"/>
    <lineage>
        <taxon>Bacteria</taxon>
        <taxon>Pseudomonadati</taxon>
        <taxon>Pseudomonadota</taxon>
        <taxon>Alphaproteobacteria</taxon>
        <taxon>Hyphomicrobiales</taxon>
        <taxon>Phyllobacteriaceae</taxon>
        <taxon>Phyllobacterium</taxon>
    </lineage>
</organism>
<evidence type="ECO:0000256" key="2">
    <source>
        <dbReference type="ARBA" id="ARBA00006206"/>
    </source>
</evidence>
<gene>
    <name evidence="9" type="ORF">CU103_26620</name>
</gene>
<evidence type="ECO:0000256" key="7">
    <source>
        <dbReference type="PIRSR" id="PIRSR005096-2"/>
    </source>
</evidence>
<dbReference type="UniPathway" id="UPA00242"/>
<evidence type="ECO:0000256" key="3">
    <source>
        <dbReference type="ARBA" id="ARBA00023235"/>
    </source>
</evidence>
<dbReference type="InterPro" id="IPR011013">
    <property type="entry name" value="Gal_mutarotase_sf_dom"/>
</dbReference>
<dbReference type="EMBL" id="PGGM01000017">
    <property type="protein sequence ID" value="PSH59000.1"/>
    <property type="molecule type" value="Genomic_DNA"/>
</dbReference>
<feature type="active site" description="Proton acceptor" evidence="6">
    <location>
        <position position="297"/>
    </location>
</feature>
<dbReference type="SUPFAM" id="SSF74650">
    <property type="entry name" value="Galactose mutarotase-like"/>
    <property type="match status" value="1"/>
</dbReference>
<comment type="caution">
    <text evidence="9">The sequence shown here is derived from an EMBL/GenBank/DDBJ whole genome shotgun (WGS) entry which is preliminary data.</text>
</comment>
<dbReference type="CDD" id="cd09019">
    <property type="entry name" value="galactose_mutarotase_like"/>
    <property type="match status" value="1"/>
</dbReference>
<protein>
    <recommendedName>
        <fullName evidence="5">Aldose 1-epimerase</fullName>
        <ecNumber evidence="5">5.1.3.3</ecNumber>
    </recommendedName>
</protein>
<dbReference type="InterPro" id="IPR014718">
    <property type="entry name" value="GH-type_carb-bd"/>
</dbReference>
<evidence type="ECO:0000313" key="9">
    <source>
        <dbReference type="EMBL" id="PSH59000.1"/>
    </source>
</evidence>
<feature type="binding site" evidence="7">
    <location>
        <position position="233"/>
    </location>
    <ligand>
        <name>beta-D-galactose</name>
        <dbReference type="ChEBI" id="CHEBI:27667"/>
    </ligand>
</feature>
<dbReference type="NCBIfam" id="NF008277">
    <property type="entry name" value="PRK11055.1"/>
    <property type="match status" value="1"/>
</dbReference>
<evidence type="ECO:0000256" key="8">
    <source>
        <dbReference type="PIRSR" id="PIRSR005096-3"/>
    </source>
</evidence>
<evidence type="ECO:0000256" key="4">
    <source>
        <dbReference type="ARBA" id="ARBA00023277"/>
    </source>
</evidence>
<evidence type="ECO:0000313" key="10">
    <source>
        <dbReference type="Proteomes" id="UP000241764"/>
    </source>
</evidence>
<accession>A0A2P7AXR0</accession>
<keyword evidence="4 5" id="KW-0119">Carbohydrate metabolism</keyword>
<comment type="pathway">
    <text evidence="1 5">Carbohydrate metabolism; hexose metabolism.</text>
</comment>
<dbReference type="InterPro" id="IPR015443">
    <property type="entry name" value="Aldose_1-epimerase"/>
</dbReference>
<dbReference type="EC" id="5.1.3.3" evidence="5"/>
<reference evidence="10" key="1">
    <citation type="submission" date="2017-11" db="EMBL/GenBank/DDBJ databases">
        <authorList>
            <person name="Kuznetsova I."/>
            <person name="Sazanova A."/>
            <person name="Chirak E."/>
            <person name="Safronova V."/>
            <person name="Willems A."/>
        </authorList>
    </citation>
    <scope>NUCLEOTIDE SEQUENCE [LARGE SCALE GENOMIC DNA]</scope>
    <source>
        <strain evidence="10">CCBAU 03422</strain>
    </source>
</reference>
<dbReference type="GO" id="GO:0030246">
    <property type="term" value="F:carbohydrate binding"/>
    <property type="evidence" value="ECO:0007669"/>
    <property type="project" value="InterPro"/>
</dbReference>
<feature type="binding site" evidence="8">
    <location>
        <begin position="75"/>
        <end position="76"/>
    </location>
    <ligand>
        <name>beta-D-galactose</name>
        <dbReference type="ChEBI" id="CHEBI:27667"/>
    </ligand>
</feature>
<evidence type="ECO:0000256" key="5">
    <source>
        <dbReference type="PIRNR" id="PIRNR005096"/>
    </source>
</evidence>
<sequence length="332" mass="36247">MPIFGTFDAEPVYEATIQSPAGAVAKILSWGAVIRDLQIPLRDGSLQGVVLGFETFAPYPSRSPYFGALVGRYANRIANGRFVLDGNDIQLDRNENVQTLHGGSNGVSQRRWTMTTWSRSSVTLALHLPDGDQGFPGNMDIRCTYGFVGDTTLAVDIHAVSDAATVVNFAQHSYFNLDGASDIRNHRLRILADAYTPVGDNLIPTGEVAAVDTTAYDFRLPRRIGTHGSTPYDHNFVLSEPVSDGMRFAASLVGGNGLALHVHTNEPGLQFYDGAMIPPLTGLGGRRYGPHAGLCLEAQHFPDSPNQPHFPTTVLRPGRTYHQRTEFRFHNV</sequence>
<dbReference type="Pfam" id="PF01263">
    <property type="entry name" value="Aldose_epim"/>
    <property type="match status" value="1"/>
</dbReference>
<dbReference type="AlphaFoldDB" id="A0A2P7AXR0"/>
<dbReference type="InterPro" id="IPR008183">
    <property type="entry name" value="Aldose_1/G6P_1-epimerase"/>
</dbReference>
<comment type="similarity">
    <text evidence="2 5">Belongs to the aldose epimerase family.</text>
</comment>
<dbReference type="PANTHER" id="PTHR10091:SF49">
    <property type="entry name" value="ALDOSE 1-EPIMERASE"/>
    <property type="match status" value="1"/>
</dbReference>
<dbReference type="OrthoDB" id="9779408at2"/>